<keyword evidence="3" id="KW-1185">Reference proteome</keyword>
<evidence type="ECO:0000313" key="3">
    <source>
        <dbReference type="Proteomes" id="UP000593892"/>
    </source>
</evidence>
<organism evidence="2 3">
    <name type="scientific">Paludibaculum fermentans</name>
    <dbReference type="NCBI Taxonomy" id="1473598"/>
    <lineage>
        <taxon>Bacteria</taxon>
        <taxon>Pseudomonadati</taxon>
        <taxon>Acidobacteriota</taxon>
        <taxon>Terriglobia</taxon>
        <taxon>Bryobacterales</taxon>
        <taxon>Bryobacteraceae</taxon>
        <taxon>Paludibaculum</taxon>
    </lineage>
</organism>
<feature type="transmembrane region" description="Helical" evidence="1">
    <location>
        <begin position="360"/>
        <end position="389"/>
    </location>
</feature>
<dbReference type="InterPro" id="IPR010920">
    <property type="entry name" value="LSM_dom_sf"/>
</dbReference>
<reference evidence="2 3" key="1">
    <citation type="submission" date="2020-10" db="EMBL/GenBank/DDBJ databases">
        <title>Complete genome sequence of Paludibaculum fermentans P105T, a facultatively anaerobic acidobacterium capable of dissimilatory Fe(III) reduction.</title>
        <authorList>
            <person name="Dedysh S.N."/>
            <person name="Beletsky A.V."/>
            <person name="Kulichevskaya I.S."/>
            <person name="Mardanov A.V."/>
            <person name="Ravin N.V."/>
        </authorList>
    </citation>
    <scope>NUCLEOTIDE SEQUENCE [LARGE SCALE GENOMIC DNA]</scope>
    <source>
        <strain evidence="2 3">P105</strain>
    </source>
</reference>
<name>A0A7S7NPT9_PALFE</name>
<gene>
    <name evidence="2" type="ORF">IRI77_33165</name>
</gene>
<evidence type="ECO:0000256" key="1">
    <source>
        <dbReference type="SAM" id="Phobius"/>
    </source>
</evidence>
<dbReference type="KEGG" id="pfer:IRI77_33165"/>
<dbReference type="Proteomes" id="UP000593892">
    <property type="component" value="Chromosome"/>
</dbReference>
<accession>A0A7S7NPT9</accession>
<proteinExistence type="predicted"/>
<evidence type="ECO:0000313" key="2">
    <source>
        <dbReference type="EMBL" id="QOY87552.1"/>
    </source>
</evidence>
<dbReference type="Gene3D" id="2.30.30.60">
    <property type="match status" value="1"/>
</dbReference>
<keyword evidence="1" id="KW-0472">Membrane</keyword>
<dbReference type="PANTHER" id="PTHR30566">
    <property type="entry name" value="YNAI-RELATED MECHANOSENSITIVE ION CHANNEL"/>
    <property type="match status" value="1"/>
</dbReference>
<keyword evidence="1" id="KW-0812">Transmembrane</keyword>
<dbReference type="InterPro" id="IPR023408">
    <property type="entry name" value="MscS_beta-dom_sf"/>
</dbReference>
<feature type="transmembrane region" description="Helical" evidence="1">
    <location>
        <begin position="334"/>
        <end position="354"/>
    </location>
</feature>
<dbReference type="RefSeq" id="WP_194449219.1">
    <property type="nucleotide sequence ID" value="NZ_CP063849.1"/>
</dbReference>
<dbReference type="EMBL" id="CP063849">
    <property type="protein sequence ID" value="QOY87552.1"/>
    <property type="molecule type" value="Genomic_DNA"/>
</dbReference>
<dbReference type="PANTHER" id="PTHR30566:SF5">
    <property type="entry name" value="MECHANOSENSITIVE ION CHANNEL PROTEIN 1, MITOCHONDRIAL-RELATED"/>
    <property type="match status" value="1"/>
</dbReference>
<feature type="transmembrane region" description="Helical" evidence="1">
    <location>
        <begin position="291"/>
        <end position="313"/>
    </location>
</feature>
<sequence>MAAVVQSPTDSTQTVFAGALRQSSIDTVRLAFEFARAQAAIPQATTSENPPPDAARGRTLAQSAAAAAQRAELSQAELDRLNLQLQSASGAGRARLQALRDEVASEANFAKARRDALRNLIGFLSAPDEGGLGAKILTLERSIPEAAPALKGTPEPAPAARPAATPDFHPESSGIVGLTAEVFSLSQRMNQLERLSQETEALRQSAEKLRGPLRSALREVIRRGDAITQLPESSNIEALNTQRKQIDAQLARFKQLSASSSPLSEQAAQINSSRGRIVEWRRALGERYNSALRYLLLRIVMLAVALLLIFGLSELARRATVRYVQDLRRRRQFLVLRRIVVGCAVALLIILSFVTEFGSLATFAGFSAAGIAVAMQSVILSVVAYFFLVGRWGVRVGDRVTVSGVTGEVADVGLFRLYLLELGGSGPALEPTGRIVVFPNAVFFQPSAMFKQLPGIDYVWRAVILKFPGRADYAQLERRLMDAVQTIWAEYRDVVERQHGNFQSSLLVHTEAPRPESRIRFIDAGLEITIRYPVEIRRIAEIDDRVTREFIQLLDAEPALSGNEGAKFKIESVAG</sequence>
<keyword evidence="1" id="KW-1133">Transmembrane helix</keyword>
<dbReference type="AlphaFoldDB" id="A0A7S7NPT9"/>
<dbReference type="SUPFAM" id="SSF50182">
    <property type="entry name" value="Sm-like ribonucleoproteins"/>
    <property type="match status" value="1"/>
</dbReference>
<protein>
    <submittedName>
        <fullName evidence="2">Mechanosensitive ion channel family protein</fullName>
    </submittedName>
</protein>